<feature type="region of interest" description="Disordered" evidence="13">
    <location>
        <begin position="1"/>
        <end position="34"/>
    </location>
</feature>
<dbReference type="AlphaFoldDB" id="A0A7M7RGY3"/>
<keyword evidence="4" id="KW-0813">Transport</keyword>
<dbReference type="GO" id="GO:0005742">
    <property type="term" value="C:mitochondrial outer membrane translocase complex"/>
    <property type="evidence" value="ECO:0000318"/>
    <property type="project" value="GO_Central"/>
</dbReference>
<dbReference type="InterPro" id="IPR005683">
    <property type="entry name" value="Tom22"/>
</dbReference>
<name>A0A7M7RGY3_STRPU</name>
<dbReference type="Pfam" id="PF04281">
    <property type="entry name" value="Tom22"/>
    <property type="match status" value="1"/>
</dbReference>
<evidence type="ECO:0000256" key="8">
    <source>
        <dbReference type="ARBA" id="ARBA00022989"/>
    </source>
</evidence>
<feature type="compositionally biased region" description="Low complexity" evidence="13">
    <location>
        <begin position="87"/>
        <end position="103"/>
    </location>
</feature>
<evidence type="ECO:0000256" key="13">
    <source>
        <dbReference type="SAM" id="MobiDB-lite"/>
    </source>
</evidence>
<dbReference type="GeneID" id="589195"/>
<organism evidence="15 16">
    <name type="scientific">Strongylocentrotus purpuratus</name>
    <name type="common">Purple sea urchin</name>
    <dbReference type="NCBI Taxonomy" id="7668"/>
    <lineage>
        <taxon>Eukaryota</taxon>
        <taxon>Metazoa</taxon>
        <taxon>Echinodermata</taxon>
        <taxon>Eleutherozoa</taxon>
        <taxon>Echinozoa</taxon>
        <taxon>Echinoidea</taxon>
        <taxon>Euechinoidea</taxon>
        <taxon>Echinacea</taxon>
        <taxon>Camarodonta</taxon>
        <taxon>Echinidea</taxon>
        <taxon>Strongylocentrotidae</taxon>
        <taxon>Strongylocentrotus</taxon>
    </lineage>
</organism>
<feature type="compositionally biased region" description="Low complexity" evidence="13">
    <location>
        <begin position="53"/>
        <end position="66"/>
    </location>
</feature>
<evidence type="ECO:0000256" key="3">
    <source>
        <dbReference type="ARBA" id="ARBA00016229"/>
    </source>
</evidence>
<dbReference type="KEGG" id="spu:589195"/>
<dbReference type="CDD" id="cd22884">
    <property type="entry name" value="TOM22"/>
    <property type="match status" value="1"/>
</dbReference>
<comment type="subcellular location">
    <subcellularLocation>
        <location evidence="1">Mitochondrion outer membrane</location>
        <topology evidence="1">Single-pass membrane protein</topology>
    </subcellularLocation>
</comment>
<evidence type="ECO:0000313" key="15">
    <source>
        <dbReference type="EnsemblMetazoa" id="XP_793937"/>
    </source>
</evidence>
<evidence type="ECO:0000256" key="10">
    <source>
        <dbReference type="ARBA" id="ARBA00023128"/>
    </source>
</evidence>
<feature type="compositionally biased region" description="Pro residues" evidence="13">
    <location>
        <begin position="156"/>
        <end position="165"/>
    </location>
</feature>
<keyword evidence="7" id="KW-0653">Protein transport</keyword>
<evidence type="ECO:0000256" key="11">
    <source>
        <dbReference type="ARBA" id="ARBA00023136"/>
    </source>
</evidence>
<dbReference type="RefSeq" id="XP_793937.1">
    <property type="nucleotide sequence ID" value="XM_788844.5"/>
</dbReference>
<reference evidence="16" key="1">
    <citation type="submission" date="2015-02" db="EMBL/GenBank/DDBJ databases">
        <title>Genome sequencing for Strongylocentrotus purpuratus.</title>
        <authorList>
            <person name="Murali S."/>
            <person name="Liu Y."/>
            <person name="Vee V."/>
            <person name="English A."/>
            <person name="Wang M."/>
            <person name="Skinner E."/>
            <person name="Han Y."/>
            <person name="Muzny D.M."/>
            <person name="Worley K.C."/>
            <person name="Gibbs R.A."/>
        </authorList>
    </citation>
    <scope>NUCLEOTIDE SEQUENCE</scope>
</reference>
<dbReference type="Proteomes" id="UP000007110">
    <property type="component" value="Unassembled WGS sequence"/>
</dbReference>
<feature type="transmembrane region" description="Helical" evidence="14">
    <location>
        <begin position="245"/>
        <end position="263"/>
    </location>
</feature>
<sequence>MEGGDHHEEVPQAIVPPEITEKQPSEVEEKHEESLAALTDSILDDDLVVIPSQTEVQQQESAAAEQLDTEQPDTVVPSEPSPPAEPEPQAAIPESEPSQPAPESELKLEPQPESEPQSKPQPQPELQPEPAPAPAPQHKPQPEPTQSQSQSVDSVPPAPPQPNPEPSIKLARPASATVRTASKAIKGPMDMAVVEEDDDDIEDETLTERLVGLTEMFPQTLCTVAGVTFSLSVSSMKKLFNFSRSALWIGSTSFMLLILPIIFETEMVHMEQAQIQRQKQILLGPNAASAGGMTGGLTPPIPGVSVAAPPPGAR</sequence>
<feature type="compositionally biased region" description="Low complexity" evidence="13">
    <location>
        <begin position="144"/>
        <end position="155"/>
    </location>
</feature>
<dbReference type="GO" id="GO:0006886">
    <property type="term" value="P:intracellular protein transport"/>
    <property type="evidence" value="ECO:0007669"/>
    <property type="project" value="InterPro"/>
</dbReference>
<dbReference type="PANTHER" id="PTHR12504">
    <property type="entry name" value="MITOCHONDRIAL IMPORT RECEPTOR SUBUNIT TOM22"/>
    <property type="match status" value="1"/>
</dbReference>
<evidence type="ECO:0000256" key="12">
    <source>
        <dbReference type="ARBA" id="ARBA00023170"/>
    </source>
</evidence>
<feature type="compositionally biased region" description="Pro residues" evidence="13">
    <location>
        <begin position="119"/>
        <end position="143"/>
    </location>
</feature>
<evidence type="ECO:0000256" key="1">
    <source>
        <dbReference type="ARBA" id="ARBA00004572"/>
    </source>
</evidence>
<keyword evidence="8 14" id="KW-1133">Transmembrane helix</keyword>
<evidence type="ECO:0000256" key="6">
    <source>
        <dbReference type="ARBA" id="ARBA00022787"/>
    </source>
</evidence>
<keyword evidence="10" id="KW-0496">Mitochondrion</keyword>
<comment type="similarity">
    <text evidence="2">Belongs to the Tom22 family.</text>
</comment>
<feature type="compositionally biased region" description="Basic and acidic residues" evidence="13">
    <location>
        <begin position="1"/>
        <end position="10"/>
    </location>
</feature>
<evidence type="ECO:0000256" key="4">
    <source>
        <dbReference type="ARBA" id="ARBA00022448"/>
    </source>
</evidence>
<dbReference type="OrthoDB" id="10016939at2759"/>
<evidence type="ECO:0000256" key="14">
    <source>
        <dbReference type="SAM" id="Phobius"/>
    </source>
</evidence>
<accession>A0A7M7RGY3</accession>
<reference evidence="15" key="2">
    <citation type="submission" date="2021-01" db="UniProtKB">
        <authorList>
            <consortium name="EnsemblMetazoa"/>
        </authorList>
    </citation>
    <scope>IDENTIFICATION</scope>
</reference>
<evidence type="ECO:0000256" key="2">
    <source>
        <dbReference type="ARBA" id="ARBA00009874"/>
    </source>
</evidence>
<feature type="region of interest" description="Disordered" evidence="13">
    <location>
        <begin position="51"/>
        <end position="175"/>
    </location>
</feature>
<keyword evidence="5 14" id="KW-0812">Transmembrane</keyword>
<evidence type="ECO:0000256" key="9">
    <source>
        <dbReference type="ARBA" id="ARBA00023010"/>
    </source>
</evidence>
<keyword evidence="12" id="KW-0675">Receptor</keyword>
<dbReference type="GO" id="GO:0030150">
    <property type="term" value="P:protein import into mitochondrial matrix"/>
    <property type="evidence" value="ECO:0000318"/>
    <property type="project" value="GO_Central"/>
</dbReference>
<keyword evidence="6" id="KW-1000">Mitochondrion outer membrane</keyword>
<evidence type="ECO:0000313" key="16">
    <source>
        <dbReference type="Proteomes" id="UP000007110"/>
    </source>
</evidence>
<keyword evidence="16" id="KW-1185">Reference proteome</keyword>
<proteinExistence type="inferred from homology"/>
<evidence type="ECO:0000256" key="7">
    <source>
        <dbReference type="ARBA" id="ARBA00022927"/>
    </source>
</evidence>
<dbReference type="InParanoid" id="A0A7M7RGY3"/>
<protein>
    <recommendedName>
        <fullName evidence="3">Mitochondrial import receptor subunit TOM22 homolog</fullName>
    </recommendedName>
</protein>
<dbReference type="OMA" id="MPIMIET"/>
<keyword evidence="11 14" id="KW-0472">Membrane</keyword>
<dbReference type="PANTHER" id="PTHR12504:SF0">
    <property type="entry name" value="MITOCHONDRIAL IMPORT RECEPTOR SUBUNIT TOM22 HOMOLOG"/>
    <property type="match status" value="1"/>
</dbReference>
<evidence type="ECO:0000256" key="5">
    <source>
        <dbReference type="ARBA" id="ARBA00022692"/>
    </source>
</evidence>
<dbReference type="EnsemblMetazoa" id="XM_788844">
    <property type="protein sequence ID" value="XP_793937"/>
    <property type="gene ID" value="LOC589195"/>
</dbReference>
<feature type="compositionally biased region" description="Basic and acidic residues" evidence="13">
    <location>
        <begin position="19"/>
        <end position="34"/>
    </location>
</feature>
<keyword evidence="9" id="KW-0811">Translocation</keyword>